<name>A0A1G5QJ02_PHOLU</name>
<sequence>MDSLTCSNNMANEEIIKVTVPSVTKLSHQLVYRSPYWSRDQLTSKFTQCSLRNRDILVC</sequence>
<evidence type="ECO:0000313" key="1">
    <source>
        <dbReference type="EMBL" id="SCZ61717.1"/>
    </source>
</evidence>
<dbReference type="AlphaFoldDB" id="A0A1G5QJ02"/>
<evidence type="ECO:0000313" key="2">
    <source>
        <dbReference type="Proteomes" id="UP000183223"/>
    </source>
</evidence>
<proteinExistence type="predicted"/>
<protein>
    <submittedName>
        <fullName evidence="1">Uncharacterized protein</fullName>
    </submittedName>
</protein>
<dbReference type="EMBL" id="FMWJ01000006">
    <property type="protein sequence ID" value="SCZ61717.1"/>
    <property type="molecule type" value="Genomic_DNA"/>
</dbReference>
<dbReference type="Proteomes" id="UP000183223">
    <property type="component" value="Unassembled WGS sequence"/>
</dbReference>
<reference evidence="2" key="1">
    <citation type="submission" date="2016-10" db="EMBL/GenBank/DDBJ databases">
        <authorList>
            <person name="Varghese N."/>
            <person name="Submissions S."/>
        </authorList>
    </citation>
    <scope>NUCLEOTIDE SEQUENCE [LARGE SCALE GENOMIC DNA]</scope>
    <source>
        <strain evidence="2">ATCC 29999</strain>
    </source>
</reference>
<organism evidence="1 2">
    <name type="scientific">Photorhabdus luminescens</name>
    <name type="common">Xenorhabdus luminescens</name>
    <dbReference type="NCBI Taxonomy" id="29488"/>
    <lineage>
        <taxon>Bacteria</taxon>
        <taxon>Pseudomonadati</taxon>
        <taxon>Pseudomonadota</taxon>
        <taxon>Gammaproteobacteria</taxon>
        <taxon>Enterobacterales</taxon>
        <taxon>Morganellaceae</taxon>
        <taxon>Photorhabdus</taxon>
    </lineage>
</organism>
<gene>
    <name evidence="1" type="ORF">SAMN02982990_01766</name>
</gene>
<accession>A0A1G5QJ02</accession>
<keyword evidence="2" id="KW-1185">Reference proteome</keyword>